<dbReference type="InterPro" id="IPR039552">
    <property type="entry name" value="IS66_C"/>
</dbReference>
<evidence type="ECO:0000313" key="4">
    <source>
        <dbReference type="Proteomes" id="UP001220658"/>
    </source>
</evidence>
<dbReference type="RefSeq" id="WP_271999756.1">
    <property type="nucleotide sequence ID" value="NZ_JAQNCK010000030.1"/>
</dbReference>
<accession>A0AAW6FT10</accession>
<proteinExistence type="predicted"/>
<dbReference type="AlphaFoldDB" id="A0AAW6FT10"/>
<dbReference type="Pfam" id="PF03050">
    <property type="entry name" value="DDE_Tnp_IS66"/>
    <property type="match status" value="1"/>
</dbReference>
<dbReference type="Pfam" id="PF13817">
    <property type="entry name" value="DDE_Tnp_IS66_C"/>
    <property type="match status" value="1"/>
</dbReference>
<gene>
    <name evidence="3" type="ORF">POG00_09530</name>
</gene>
<reference evidence="3" key="1">
    <citation type="submission" date="2023-01" db="EMBL/GenBank/DDBJ databases">
        <title>Human gut microbiome strain richness.</title>
        <authorList>
            <person name="Chen-Liaw A."/>
        </authorList>
    </citation>
    <scope>NUCLEOTIDE SEQUENCE</scope>
    <source>
        <strain evidence="3">D55st1_G4_D55t1_190419</strain>
    </source>
</reference>
<organism evidence="3 4">
    <name type="scientific">Faecalitalea cylindroides</name>
    <dbReference type="NCBI Taxonomy" id="39483"/>
    <lineage>
        <taxon>Bacteria</taxon>
        <taxon>Bacillati</taxon>
        <taxon>Bacillota</taxon>
        <taxon>Erysipelotrichia</taxon>
        <taxon>Erysipelotrichales</taxon>
        <taxon>Erysipelotrichaceae</taxon>
        <taxon>Faecalitalea</taxon>
    </lineage>
</organism>
<feature type="domain" description="Transposase IS66 C-terminal" evidence="2">
    <location>
        <begin position="267"/>
        <end position="308"/>
    </location>
</feature>
<evidence type="ECO:0000313" key="3">
    <source>
        <dbReference type="EMBL" id="MDC0828941.1"/>
    </source>
</evidence>
<dbReference type="NCBIfam" id="NF033517">
    <property type="entry name" value="transpos_IS66"/>
    <property type="match status" value="1"/>
</dbReference>
<feature type="domain" description="Transposase IS66 central" evidence="1">
    <location>
        <begin position="2"/>
        <end position="260"/>
    </location>
</feature>
<evidence type="ECO:0000259" key="1">
    <source>
        <dbReference type="Pfam" id="PF03050"/>
    </source>
</evidence>
<name>A0AAW6FT10_9FIRM</name>
<dbReference type="PANTHER" id="PTHR33678:SF1">
    <property type="entry name" value="BLL1576 PROTEIN"/>
    <property type="match status" value="1"/>
</dbReference>
<evidence type="ECO:0000259" key="2">
    <source>
        <dbReference type="Pfam" id="PF13817"/>
    </source>
</evidence>
<dbReference type="EMBL" id="JAQNCK010000030">
    <property type="protein sequence ID" value="MDC0828941.1"/>
    <property type="molecule type" value="Genomic_DNA"/>
</dbReference>
<dbReference type="PANTHER" id="PTHR33678">
    <property type="entry name" value="BLL1576 PROTEIN"/>
    <property type="match status" value="1"/>
</dbReference>
<dbReference type="InterPro" id="IPR004291">
    <property type="entry name" value="Transposase_IS66_central"/>
</dbReference>
<sequence>MQDWKQMGLELSRTTMANWGIQASRTWLKPLIEHMHDELLKEHYIHGDETRVQVLKEPEKKATSQSYMWVYSNISGSPHPITLFDYRPNRSSDNPKEYLKGFSGYLITDAYAGYNHLEGVTNVYCWAHARRKFVEALPKDRKGIEDSLSCRAIEKIGKLFAIEKKIADMDCEEKKRIRQNEAVPLLKDFFTWCFENRDKTLKGSKVNRAFSYALDHQEGLCRYIEDGHLPMTNSLDERVIRPFTTGRKNWLFSDSVKGAESSGYVYSIIETAKANQIDPYKYLCFVFKNMPGSDYIRNREVIENLMPWSRQAQEICK</sequence>
<comment type="caution">
    <text evidence="3">The sequence shown here is derived from an EMBL/GenBank/DDBJ whole genome shotgun (WGS) entry which is preliminary data.</text>
</comment>
<dbReference type="Proteomes" id="UP001220658">
    <property type="component" value="Unassembled WGS sequence"/>
</dbReference>
<protein>
    <submittedName>
        <fullName evidence="3">IS66 family transposase</fullName>
    </submittedName>
</protein>
<dbReference type="InterPro" id="IPR052344">
    <property type="entry name" value="Transposase-related"/>
</dbReference>